<dbReference type="PANTHER" id="PTHR30537">
    <property type="entry name" value="HTH-TYPE TRANSCRIPTIONAL REGULATOR"/>
    <property type="match status" value="1"/>
</dbReference>
<name>A0A8J2YYQ2_9PROT</name>
<dbReference type="SUPFAM" id="SSF53850">
    <property type="entry name" value="Periplasmic binding protein-like II"/>
    <property type="match status" value="1"/>
</dbReference>
<dbReference type="CDD" id="cd08476">
    <property type="entry name" value="PBP2_CrgA_like_7"/>
    <property type="match status" value="1"/>
</dbReference>
<dbReference type="Gene3D" id="1.10.10.10">
    <property type="entry name" value="Winged helix-like DNA-binding domain superfamily/Winged helix DNA-binding domain"/>
    <property type="match status" value="1"/>
</dbReference>
<dbReference type="FunFam" id="1.10.10.10:FF:000001">
    <property type="entry name" value="LysR family transcriptional regulator"/>
    <property type="match status" value="1"/>
</dbReference>
<evidence type="ECO:0000256" key="1">
    <source>
        <dbReference type="ARBA" id="ARBA00009437"/>
    </source>
</evidence>
<dbReference type="AlphaFoldDB" id="A0A8J2YYQ2"/>
<dbReference type="InterPro" id="IPR036390">
    <property type="entry name" value="WH_DNA-bd_sf"/>
</dbReference>
<protein>
    <submittedName>
        <fullName evidence="6">LysR family transcriptional regulator</fullName>
    </submittedName>
</protein>
<dbReference type="Gene3D" id="3.40.190.290">
    <property type="match status" value="1"/>
</dbReference>
<accession>A0A8J2YYQ2</accession>
<evidence type="ECO:0000313" key="7">
    <source>
        <dbReference type="Proteomes" id="UP000646365"/>
    </source>
</evidence>
<dbReference type="Pfam" id="PF03466">
    <property type="entry name" value="LysR_substrate"/>
    <property type="match status" value="1"/>
</dbReference>
<dbReference type="InterPro" id="IPR000847">
    <property type="entry name" value="LysR_HTH_N"/>
</dbReference>
<evidence type="ECO:0000313" key="6">
    <source>
        <dbReference type="EMBL" id="GGF37498.1"/>
    </source>
</evidence>
<comment type="similarity">
    <text evidence="1">Belongs to the LysR transcriptional regulatory family.</text>
</comment>
<keyword evidence="4" id="KW-0804">Transcription</keyword>
<proteinExistence type="inferred from homology"/>
<keyword evidence="3" id="KW-0238">DNA-binding</keyword>
<reference evidence="6" key="1">
    <citation type="journal article" date="2014" name="Int. J. Syst. Evol. Microbiol.">
        <title>Complete genome sequence of Corynebacterium casei LMG S-19264T (=DSM 44701T), isolated from a smear-ripened cheese.</title>
        <authorList>
            <consortium name="US DOE Joint Genome Institute (JGI-PGF)"/>
            <person name="Walter F."/>
            <person name="Albersmeier A."/>
            <person name="Kalinowski J."/>
            <person name="Ruckert C."/>
        </authorList>
    </citation>
    <scope>NUCLEOTIDE SEQUENCE</scope>
    <source>
        <strain evidence="6">CGMCC 1.15725</strain>
    </source>
</reference>
<dbReference type="GO" id="GO:0006351">
    <property type="term" value="P:DNA-templated transcription"/>
    <property type="evidence" value="ECO:0007669"/>
    <property type="project" value="TreeGrafter"/>
</dbReference>
<evidence type="ECO:0000259" key="5">
    <source>
        <dbReference type="PROSITE" id="PS50931"/>
    </source>
</evidence>
<dbReference type="GO" id="GO:0043565">
    <property type="term" value="F:sequence-specific DNA binding"/>
    <property type="evidence" value="ECO:0007669"/>
    <property type="project" value="TreeGrafter"/>
</dbReference>
<comment type="caution">
    <text evidence="6">The sequence shown here is derived from an EMBL/GenBank/DDBJ whole genome shotgun (WGS) entry which is preliminary data.</text>
</comment>
<sequence>MDRFDALSTFLLVSELRSFTAAARKLGVSTSAVGKTIARLEDGLGARLFHRSTRSVTLTTEGEIFLHRCQKIVEEFEAAELEIAQVTQGPKGRLRVSMPLAGMLLTPVISAFAKAFPDISLDIEFSDRLVDVIEEGFDVVVRTGPAANSQLMSKIIGQYGYVIVGSPAYLAEHGTPQEPEDLLSHVCLHYRWSTAGKLESWRLMRDGVYLDLALPTSFIANTTEPLIGLAERGIGLTSLSAFTVRRQLEDGTLVSVLDRYLTDRNVFRLMWPPGRQALPRLRAFIDFMADHLPTYLPTL</sequence>
<dbReference type="SUPFAM" id="SSF46785">
    <property type="entry name" value="Winged helix' DNA-binding domain"/>
    <property type="match status" value="1"/>
</dbReference>
<dbReference type="PROSITE" id="PS50931">
    <property type="entry name" value="HTH_LYSR"/>
    <property type="match status" value="1"/>
</dbReference>
<dbReference type="InterPro" id="IPR058163">
    <property type="entry name" value="LysR-type_TF_proteobact-type"/>
</dbReference>
<dbReference type="EMBL" id="BMJQ01000015">
    <property type="protein sequence ID" value="GGF37498.1"/>
    <property type="molecule type" value="Genomic_DNA"/>
</dbReference>
<dbReference type="PRINTS" id="PR00039">
    <property type="entry name" value="HTHLYSR"/>
</dbReference>
<dbReference type="InterPro" id="IPR036388">
    <property type="entry name" value="WH-like_DNA-bd_sf"/>
</dbReference>
<dbReference type="Proteomes" id="UP000646365">
    <property type="component" value="Unassembled WGS sequence"/>
</dbReference>
<organism evidence="6 7">
    <name type="scientific">Aliidongia dinghuensis</name>
    <dbReference type="NCBI Taxonomy" id="1867774"/>
    <lineage>
        <taxon>Bacteria</taxon>
        <taxon>Pseudomonadati</taxon>
        <taxon>Pseudomonadota</taxon>
        <taxon>Alphaproteobacteria</taxon>
        <taxon>Rhodospirillales</taxon>
        <taxon>Dongiaceae</taxon>
        <taxon>Aliidongia</taxon>
    </lineage>
</organism>
<dbReference type="PANTHER" id="PTHR30537:SF72">
    <property type="entry name" value="LYSR FAMILY TRANSCRIPTIONAL REGULATOR"/>
    <property type="match status" value="1"/>
</dbReference>
<keyword evidence="2" id="KW-0805">Transcription regulation</keyword>
<dbReference type="GO" id="GO:0003700">
    <property type="term" value="F:DNA-binding transcription factor activity"/>
    <property type="evidence" value="ECO:0007669"/>
    <property type="project" value="InterPro"/>
</dbReference>
<gene>
    <name evidence="6" type="ORF">GCM10011611_49990</name>
</gene>
<dbReference type="Pfam" id="PF00126">
    <property type="entry name" value="HTH_1"/>
    <property type="match status" value="1"/>
</dbReference>
<evidence type="ECO:0000256" key="4">
    <source>
        <dbReference type="ARBA" id="ARBA00023163"/>
    </source>
</evidence>
<evidence type="ECO:0000256" key="3">
    <source>
        <dbReference type="ARBA" id="ARBA00023125"/>
    </source>
</evidence>
<keyword evidence="7" id="KW-1185">Reference proteome</keyword>
<dbReference type="RefSeq" id="WP_189050883.1">
    <property type="nucleotide sequence ID" value="NZ_BMJQ01000015.1"/>
</dbReference>
<reference evidence="6" key="2">
    <citation type="submission" date="2020-09" db="EMBL/GenBank/DDBJ databases">
        <authorList>
            <person name="Sun Q."/>
            <person name="Zhou Y."/>
        </authorList>
    </citation>
    <scope>NUCLEOTIDE SEQUENCE</scope>
    <source>
        <strain evidence="6">CGMCC 1.15725</strain>
    </source>
</reference>
<feature type="domain" description="HTH lysR-type" evidence="5">
    <location>
        <begin position="1"/>
        <end position="59"/>
    </location>
</feature>
<dbReference type="InterPro" id="IPR005119">
    <property type="entry name" value="LysR_subst-bd"/>
</dbReference>
<evidence type="ECO:0000256" key="2">
    <source>
        <dbReference type="ARBA" id="ARBA00023015"/>
    </source>
</evidence>